<sequence>MVFLYTQTYSSLQFASNSSIGNLEVEEEVVVETVLEEVEEEVVVETVLEEVEVEEVEVEEVEEEEVDGRGRGGEGVW</sequence>
<protein>
    <submittedName>
        <fullName evidence="2">Uncharacterized protein</fullName>
    </submittedName>
</protein>
<reference evidence="2" key="1">
    <citation type="submission" date="2023-10" db="EMBL/GenBank/DDBJ databases">
        <title>Genome assemblies of two species of porcelain crab, Petrolisthes cinctipes and Petrolisthes manimaculis (Anomura: Porcellanidae).</title>
        <authorList>
            <person name="Angst P."/>
        </authorList>
    </citation>
    <scope>NUCLEOTIDE SEQUENCE</scope>
    <source>
        <strain evidence="2">PB745_01</strain>
        <tissue evidence="2">Gill</tissue>
    </source>
</reference>
<dbReference type="AlphaFoldDB" id="A0AAE1FZ59"/>
<organism evidence="2 3">
    <name type="scientific">Petrolisthes cinctipes</name>
    <name type="common">Flat porcelain crab</name>
    <dbReference type="NCBI Taxonomy" id="88211"/>
    <lineage>
        <taxon>Eukaryota</taxon>
        <taxon>Metazoa</taxon>
        <taxon>Ecdysozoa</taxon>
        <taxon>Arthropoda</taxon>
        <taxon>Crustacea</taxon>
        <taxon>Multicrustacea</taxon>
        <taxon>Malacostraca</taxon>
        <taxon>Eumalacostraca</taxon>
        <taxon>Eucarida</taxon>
        <taxon>Decapoda</taxon>
        <taxon>Pleocyemata</taxon>
        <taxon>Anomura</taxon>
        <taxon>Galatheoidea</taxon>
        <taxon>Porcellanidae</taxon>
        <taxon>Petrolisthes</taxon>
    </lineage>
</organism>
<name>A0AAE1FZ59_PETCI</name>
<gene>
    <name evidence="2" type="ORF">Pcinc_012523</name>
</gene>
<dbReference type="EMBL" id="JAWQEG010001015">
    <property type="protein sequence ID" value="KAK3883140.1"/>
    <property type="molecule type" value="Genomic_DNA"/>
</dbReference>
<evidence type="ECO:0000313" key="3">
    <source>
        <dbReference type="Proteomes" id="UP001286313"/>
    </source>
</evidence>
<proteinExistence type="predicted"/>
<accession>A0AAE1FZ59</accession>
<keyword evidence="3" id="KW-1185">Reference proteome</keyword>
<feature type="compositionally biased region" description="Acidic residues" evidence="1">
    <location>
        <begin position="54"/>
        <end position="66"/>
    </location>
</feature>
<feature type="region of interest" description="Disordered" evidence="1">
    <location>
        <begin position="54"/>
        <end position="77"/>
    </location>
</feature>
<evidence type="ECO:0000256" key="1">
    <source>
        <dbReference type="SAM" id="MobiDB-lite"/>
    </source>
</evidence>
<feature type="compositionally biased region" description="Basic and acidic residues" evidence="1">
    <location>
        <begin position="67"/>
        <end position="77"/>
    </location>
</feature>
<comment type="caution">
    <text evidence="2">The sequence shown here is derived from an EMBL/GenBank/DDBJ whole genome shotgun (WGS) entry which is preliminary data.</text>
</comment>
<dbReference type="Proteomes" id="UP001286313">
    <property type="component" value="Unassembled WGS sequence"/>
</dbReference>
<evidence type="ECO:0000313" key="2">
    <source>
        <dbReference type="EMBL" id="KAK3883140.1"/>
    </source>
</evidence>